<evidence type="ECO:0000256" key="1">
    <source>
        <dbReference type="ARBA" id="ARBA00004442"/>
    </source>
</evidence>
<organism evidence="6 8">
    <name type="scientific">Mucilaginibacter rubeus</name>
    <dbReference type="NCBI Taxonomy" id="2027860"/>
    <lineage>
        <taxon>Bacteria</taxon>
        <taxon>Pseudomonadati</taxon>
        <taxon>Bacteroidota</taxon>
        <taxon>Sphingobacteriia</taxon>
        <taxon>Sphingobacteriales</taxon>
        <taxon>Sphingobacteriaceae</taxon>
        <taxon>Mucilaginibacter</taxon>
    </lineage>
</organism>
<keyword evidence="4" id="KW-0812">Transmembrane</keyword>
<dbReference type="EMBL" id="CP043451">
    <property type="protein sequence ID" value="QEM05539.1"/>
    <property type="molecule type" value="Genomic_DNA"/>
</dbReference>
<dbReference type="Proteomes" id="UP000663940">
    <property type="component" value="Chromosome"/>
</dbReference>
<comment type="subcellular location">
    <subcellularLocation>
        <location evidence="1">Cell outer membrane</location>
    </subcellularLocation>
</comment>
<sequence>MNISAKMRKPGGVCAGLSGGIKLNQSFIFQLMRLSFVTTLIILTTFQLLLATTTKGQNMQSDMVTIGLRNESLASGLKKIEQQTSLRFYYRKAEIKALIGLNLALENRTIEQTLQELLQNTFLSYRQVEGNILIERNTVQTTYEIKGRVVDVNHKSIAFANVIIKQVATDKIIQSAQTDTGGYFRLTATEKGDYLIGISEVSKDSLSLALTLGDMKTVQLPDIILNASIKQLKQVTITSKTPILERKVDRLIFNLNNTMAASGASLFDALRVTPLLTVSENGNISMVGKGSMAVMVNEKIIYLSGTDLANYLKTLRAENVEKIEIITTPPAKYEAEGNAGLINIVLKKNESLGWRGSVSSTYYQNTYSSLNNSMALFFRSKKVSSSFTFNQSHYRFILKESRDITGQPSQILSDERRLGSSPGLQSGLSIDYELNKHNNIGFIYNISDYKSNTTFSNNYSFVTGNAIDSVLNTTGKISRPVFTQTFNLYHDLKLDSAGKKLSSSFNFFTNKPEMRNDFVSESENTYASVQNNNLSKYHIWSVQSDLTLPYKWAKIETGAKFATYNNSASIAYYNQILDNLVLDQTRSNDFDYTENNLAAYYSMEADLSKKWTAKAGLRYEYTLMDGYSPTLNQRNKRDYGALFPTAYIVYKADKNNVFSLNYSKRINRPSLNSLNPFAYYTNIYTYFTGNPSLLPSYSNNFEFNYLYKGMFSFTVYTQHTSDMISHLITVNGPEVHTSTENFLSQDNLGAYASFNRSLFKWWDNSISASFSYASPKSKITAISTPNGISGSFSFNNAFKTTKQLSFYLNYNQNLPSTYGNIYTYSQRSFRVGATLKLLNNNLIISPGYFLGNTTKYEYRYSGFIQTDKTDYNYNTFSLGLTYLFGRSKVSGNNKTISFDEKRRAQ</sequence>
<keyword evidence="6" id="KW-0675">Receptor</keyword>
<feature type="transmembrane region" description="Helical" evidence="4">
    <location>
        <begin position="31"/>
        <end position="50"/>
    </location>
</feature>
<protein>
    <submittedName>
        <fullName evidence="6">TonB-dependent receptor</fullName>
    </submittedName>
</protein>
<evidence type="ECO:0000313" key="7">
    <source>
        <dbReference type="EMBL" id="QTE51937.1"/>
    </source>
</evidence>
<reference evidence="6 8" key="1">
    <citation type="submission" date="2019-08" db="EMBL/GenBank/DDBJ databases">
        <title>Comparative genome analysis confer to the adaptation heavy metal polluted environment.</title>
        <authorList>
            <person name="Li Y."/>
        </authorList>
    </citation>
    <scope>NUCLEOTIDE SEQUENCE [LARGE SCALE GENOMIC DNA]</scope>
    <source>
        <strain evidence="6 8">P2</strain>
    </source>
</reference>
<keyword evidence="3" id="KW-0998">Cell outer membrane</keyword>
<gene>
    <name evidence="6" type="ORF">DIU31_019190</name>
    <name evidence="7" type="ORF">J3L21_08300</name>
</gene>
<dbReference type="GO" id="GO:0009279">
    <property type="term" value="C:cell outer membrane"/>
    <property type="evidence" value="ECO:0007669"/>
    <property type="project" value="UniProtKB-SubCell"/>
</dbReference>
<evidence type="ECO:0000256" key="2">
    <source>
        <dbReference type="ARBA" id="ARBA00023136"/>
    </source>
</evidence>
<feature type="domain" description="Outer membrane protein beta-barrel" evidence="5">
    <location>
        <begin position="493"/>
        <end position="882"/>
    </location>
</feature>
<dbReference type="RefSeq" id="WP_112657534.1">
    <property type="nucleotide sequence ID" value="NZ_CP043451.1"/>
</dbReference>
<dbReference type="Gene3D" id="2.170.130.10">
    <property type="entry name" value="TonB-dependent receptor, plug domain"/>
    <property type="match status" value="1"/>
</dbReference>
<evidence type="ECO:0000313" key="9">
    <source>
        <dbReference type="Proteomes" id="UP000663940"/>
    </source>
</evidence>
<dbReference type="EMBL" id="CP071880">
    <property type="protein sequence ID" value="QTE51937.1"/>
    <property type="molecule type" value="Genomic_DNA"/>
</dbReference>
<dbReference type="InterPro" id="IPR037066">
    <property type="entry name" value="Plug_dom_sf"/>
</dbReference>
<dbReference type="InterPro" id="IPR041700">
    <property type="entry name" value="OMP_b-brl_3"/>
</dbReference>
<evidence type="ECO:0000313" key="8">
    <source>
        <dbReference type="Proteomes" id="UP000250557"/>
    </source>
</evidence>
<keyword evidence="9" id="KW-1185">Reference proteome</keyword>
<dbReference type="Pfam" id="PF14905">
    <property type="entry name" value="OMP_b-brl_3"/>
    <property type="match status" value="1"/>
</dbReference>
<evidence type="ECO:0000256" key="4">
    <source>
        <dbReference type="SAM" id="Phobius"/>
    </source>
</evidence>
<dbReference type="InterPro" id="IPR008969">
    <property type="entry name" value="CarboxyPept-like_regulatory"/>
</dbReference>
<reference evidence="7 9" key="2">
    <citation type="submission" date="2021-03" db="EMBL/GenBank/DDBJ databases">
        <title>Mucilaginibacter strains isolated from gold and copper mining confer multi heavy-metal resistance.</title>
        <authorList>
            <person name="Li Y."/>
        </authorList>
    </citation>
    <scope>NUCLEOTIDE SEQUENCE [LARGE SCALE GENOMIC DNA]</scope>
    <source>
        <strain evidence="7 9">P2-4</strain>
    </source>
</reference>
<dbReference type="PANTHER" id="PTHR40980:SF4">
    <property type="entry name" value="TONB-DEPENDENT RECEPTOR-LIKE BETA-BARREL DOMAIN-CONTAINING PROTEIN"/>
    <property type="match status" value="1"/>
</dbReference>
<dbReference type="Gene3D" id="2.40.170.20">
    <property type="entry name" value="TonB-dependent receptor, beta-barrel domain"/>
    <property type="match status" value="1"/>
</dbReference>
<evidence type="ECO:0000256" key="3">
    <source>
        <dbReference type="ARBA" id="ARBA00023237"/>
    </source>
</evidence>
<evidence type="ECO:0000313" key="6">
    <source>
        <dbReference type="EMBL" id="QEM05539.1"/>
    </source>
</evidence>
<dbReference type="SUPFAM" id="SSF56935">
    <property type="entry name" value="Porins"/>
    <property type="match status" value="1"/>
</dbReference>
<dbReference type="Pfam" id="PF13620">
    <property type="entry name" value="CarboxypepD_reg"/>
    <property type="match status" value="1"/>
</dbReference>
<accession>A0AAE6MJM0</accession>
<dbReference type="PANTHER" id="PTHR40980">
    <property type="entry name" value="PLUG DOMAIN-CONTAINING PROTEIN"/>
    <property type="match status" value="1"/>
</dbReference>
<dbReference type="Proteomes" id="UP000250557">
    <property type="component" value="Chromosome"/>
</dbReference>
<evidence type="ECO:0000259" key="5">
    <source>
        <dbReference type="Pfam" id="PF14905"/>
    </source>
</evidence>
<proteinExistence type="predicted"/>
<dbReference type="InterPro" id="IPR036942">
    <property type="entry name" value="Beta-barrel_TonB_sf"/>
</dbReference>
<keyword evidence="2 4" id="KW-0472">Membrane</keyword>
<keyword evidence="4" id="KW-1133">Transmembrane helix</keyword>
<name>A0AAE6MJM0_9SPHI</name>
<dbReference type="SUPFAM" id="SSF49464">
    <property type="entry name" value="Carboxypeptidase regulatory domain-like"/>
    <property type="match status" value="1"/>
</dbReference>
<dbReference type="AlphaFoldDB" id="A0AAE6MJM0"/>